<feature type="transmembrane region" description="Helical" evidence="8">
    <location>
        <begin position="73"/>
        <end position="96"/>
    </location>
</feature>
<dbReference type="Proteomes" id="UP000237310">
    <property type="component" value="Unassembled WGS sequence"/>
</dbReference>
<protein>
    <submittedName>
        <fullName evidence="9">AI-2E family transporter</fullName>
    </submittedName>
</protein>
<evidence type="ECO:0000256" key="7">
    <source>
        <dbReference type="ARBA" id="ARBA00023136"/>
    </source>
</evidence>
<reference evidence="9 10" key="1">
    <citation type="submission" date="2018-01" db="EMBL/GenBank/DDBJ databases">
        <authorList>
            <person name="Gaut B.S."/>
            <person name="Morton B.R."/>
            <person name="Clegg M.T."/>
            <person name="Duvall M.R."/>
        </authorList>
    </citation>
    <scope>NUCLEOTIDE SEQUENCE [LARGE SCALE GENOMIC DNA]</scope>
    <source>
        <strain evidence="9 10">HR-AY</strain>
    </source>
</reference>
<evidence type="ECO:0000256" key="8">
    <source>
        <dbReference type="SAM" id="Phobius"/>
    </source>
</evidence>
<sequence length="356" mass="38876">MEPIKTNFSSYNFEKIVDIIIRLGVLAVLLMWCFDILKPFVLILIWAVVIAIAIFPVYSFLSKIFRGKKILAVLVLILLMLSVIMVPSGLVVYSLYEGVNHFRELFNAGESLIPPPGGTTENWPKIAQPIIDVWQAASDNMQDVVVKYSDQIKEYGAIILIAFASVSKGIVSFIISIIIAGVLLVYSDSSADVSQKIFRKLVGSNSDHFAEISVVTIRNVVKGILGVAFIQATMASLGFFIAGVPFAGLWTILCLILAIVQIGVGPIVIPVIIYMFSVSDTTTAVILAIWLGITLLIDNILKPILLGRNAPAPMLVIFLGSIGGFLYNGFIGLFLGAIILTIGYKLFMTWLETDNL</sequence>
<dbReference type="Pfam" id="PF01594">
    <property type="entry name" value="AI-2E_transport"/>
    <property type="match status" value="1"/>
</dbReference>
<feature type="transmembrane region" description="Helical" evidence="8">
    <location>
        <begin position="20"/>
        <end position="37"/>
    </location>
</feature>
<proteinExistence type="inferred from homology"/>
<keyword evidence="6 8" id="KW-1133">Transmembrane helix</keyword>
<keyword evidence="4" id="KW-1003">Cell membrane</keyword>
<keyword evidence="5 8" id="KW-0812">Transmembrane</keyword>
<feature type="transmembrane region" description="Helical" evidence="8">
    <location>
        <begin position="250"/>
        <end position="276"/>
    </location>
</feature>
<organism evidence="9 10">
    <name type="scientific">Flavobacterium alvei</name>
    <dbReference type="NCBI Taxonomy" id="2080416"/>
    <lineage>
        <taxon>Bacteria</taxon>
        <taxon>Pseudomonadati</taxon>
        <taxon>Bacteroidota</taxon>
        <taxon>Flavobacteriia</taxon>
        <taxon>Flavobacteriales</taxon>
        <taxon>Flavobacteriaceae</taxon>
        <taxon>Flavobacterium</taxon>
    </lineage>
</organism>
<dbReference type="InterPro" id="IPR002549">
    <property type="entry name" value="AI-2E-like"/>
</dbReference>
<keyword evidence="7 8" id="KW-0472">Membrane</keyword>
<dbReference type="PANTHER" id="PTHR21716:SF67">
    <property type="entry name" value="TRANSPORT PROTEIN YDIK-RELATED"/>
    <property type="match status" value="1"/>
</dbReference>
<evidence type="ECO:0000256" key="4">
    <source>
        <dbReference type="ARBA" id="ARBA00022475"/>
    </source>
</evidence>
<evidence type="ECO:0000256" key="6">
    <source>
        <dbReference type="ARBA" id="ARBA00022989"/>
    </source>
</evidence>
<comment type="similarity">
    <text evidence="2">Belongs to the autoinducer-2 exporter (AI-2E) (TC 2.A.86) family.</text>
</comment>
<keyword evidence="3" id="KW-0813">Transport</keyword>
<dbReference type="EMBL" id="PQVG01000002">
    <property type="protein sequence ID" value="POY40512.1"/>
    <property type="molecule type" value="Genomic_DNA"/>
</dbReference>
<evidence type="ECO:0000256" key="5">
    <source>
        <dbReference type="ARBA" id="ARBA00022692"/>
    </source>
</evidence>
<feature type="transmembrane region" description="Helical" evidence="8">
    <location>
        <begin position="325"/>
        <end position="347"/>
    </location>
</feature>
<keyword evidence="10" id="KW-1185">Reference proteome</keyword>
<comment type="caution">
    <text evidence="9">The sequence shown here is derived from an EMBL/GenBank/DDBJ whole genome shotgun (WGS) entry which is preliminary data.</text>
</comment>
<feature type="transmembrane region" description="Helical" evidence="8">
    <location>
        <begin position="223"/>
        <end position="244"/>
    </location>
</feature>
<comment type="subcellular location">
    <subcellularLocation>
        <location evidence="1">Cell membrane</location>
        <topology evidence="1">Multi-pass membrane protein</topology>
    </subcellularLocation>
</comment>
<gene>
    <name evidence="9" type="ORF">C3L50_03150</name>
</gene>
<feature type="transmembrane region" description="Helical" evidence="8">
    <location>
        <begin position="157"/>
        <end position="186"/>
    </location>
</feature>
<accession>A0A2S5ADK9</accession>
<dbReference type="AlphaFoldDB" id="A0A2S5ADK9"/>
<evidence type="ECO:0000256" key="3">
    <source>
        <dbReference type="ARBA" id="ARBA00022448"/>
    </source>
</evidence>
<name>A0A2S5ADK9_9FLAO</name>
<feature type="transmembrane region" description="Helical" evidence="8">
    <location>
        <begin position="43"/>
        <end position="61"/>
    </location>
</feature>
<dbReference type="OrthoDB" id="106838at2"/>
<dbReference type="RefSeq" id="WP_103804699.1">
    <property type="nucleotide sequence ID" value="NZ_PQVG01000002.1"/>
</dbReference>
<evidence type="ECO:0000313" key="10">
    <source>
        <dbReference type="Proteomes" id="UP000237310"/>
    </source>
</evidence>
<feature type="transmembrane region" description="Helical" evidence="8">
    <location>
        <begin position="283"/>
        <end position="305"/>
    </location>
</feature>
<dbReference type="PANTHER" id="PTHR21716">
    <property type="entry name" value="TRANSMEMBRANE PROTEIN"/>
    <property type="match status" value="1"/>
</dbReference>
<dbReference type="GO" id="GO:0005886">
    <property type="term" value="C:plasma membrane"/>
    <property type="evidence" value="ECO:0007669"/>
    <property type="project" value="UniProtKB-SubCell"/>
</dbReference>
<evidence type="ECO:0000256" key="2">
    <source>
        <dbReference type="ARBA" id="ARBA00009773"/>
    </source>
</evidence>
<evidence type="ECO:0000256" key="1">
    <source>
        <dbReference type="ARBA" id="ARBA00004651"/>
    </source>
</evidence>
<evidence type="ECO:0000313" key="9">
    <source>
        <dbReference type="EMBL" id="POY40512.1"/>
    </source>
</evidence>